<dbReference type="RefSeq" id="WP_052882426.1">
    <property type="nucleotide sequence ID" value="NZ_CP010904.1"/>
</dbReference>
<dbReference type="Gene3D" id="3.30.379.10">
    <property type="entry name" value="Chitobiase/beta-hexosaminidase domain 2-like"/>
    <property type="match status" value="1"/>
</dbReference>
<keyword evidence="1" id="KW-0378">Hydrolase</keyword>
<evidence type="ECO:0000256" key="2">
    <source>
        <dbReference type="SAM" id="SignalP"/>
    </source>
</evidence>
<dbReference type="GO" id="GO:0005975">
    <property type="term" value="P:carbohydrate metabolic process"/>
    <property type="evidence" value="ECO:0007669"/>
    <property type="project" value="UniProtKB-ARBA"/>
</dbReference>
<organism evidence="4 5">
    <name type="scientific">Kiritimatiella glycovorans</name>
    <dbReference type="NCBI Taxonomy" id="1307763"/>
    <lineage>
        <taxon>Bacteria</taxon>
        <taxon>Pseudomonadati</taxon>
        <taxon>Kiritimatiellota</taxon>
        <taxon>Kiritimatiellia</taxon>
        <taxon>Kiritimatiellales</taxon>
        <taxon>Kiritimatiellaceae</taxon>
        <taxon>Kiritimatiella</taxon>
    </lineage>
</organism>
<evidence type="ECO:0000256" key="1">
    <source>
        <dbReference type="ARBA" id="ARBA00022801"/>
    </source>
</evidence>
<feature type="signal peptide" evidence="2">
    <location>
        <begin position="1"/>
        <end position="25"/>
    </location>
</feature>
<dbReference type="SUPFAM" id="SSF49785">
    <property type="entry name" value="Galactose-binding domain-like"/>
    <property type="match status" value="1"/>
</dbReference>
<feature type="chain" id="PRO_5005183932" evidence="2">
    <location>
        <begin position="26"/>
        <end position="1035"/>
    </location>
</feature>
<name>A0A0G3EFD3_9BACT</name>
<proteinExistence type="predicted"/>
<protein>
    <submittedName>
        <fullName evidence="4">Carbohydrate binding module family protein</fullName>
    </submittedName>
</protein>
<gene>
    <name evidence="4" type="ORF">L21SP4_01926</name>
</gene>
<dbReference type="Proteomes" id="UP000035268">
    <property type="component" value="Chromosome"/>
</dbReference>
<keyword evidence="5" id="KW-1185">Reference proteome</keyword>
<dbReference type="InterPro" id="IPR029018">
    <property type="entry name" value="Hex-like_dom2"/>
</dbReference>
<dbReference type="InterPro" id="IPR000421">
    <property type="entry name" value="FA58C"/>
</dbReference>
<dbReference type="InterPro" id="IPR008979">
    <property type="entry name" value="Galactose-bd-like_sf"/>
</dbReference>
<evidence type="ECO:0000313" key="4">
    <source>
        <dbReference type="EMBL" id="AKJ65161.1"/>
    </source>
</evidence>
<reference evidence="4 5" key="2">
    <citation type="journal article" date="2016" name="ISME J.">
        <title>Characterization of the first cultured representative of Verrucomicrobia subdivision 5 indicates the proposal of a novel phylum.</title>
        <authorList>
            <person name="Spring S."/>
            <person name="Bunk B."/>
            <person name="Sproer C."/>
            <person name="Schumann P."/>
            <person name="Rohde M."/>
            <person name="Tindall B.J."/>
            <person name="Klenk H.P."/>
        </authorList>
    </citation>
    <scope>NUCLEOTIDE SEQUENCE [LARGE SCALE GENOMIC DNA]</scope>
    <source>
        <strain evidence="4 5">L21-Fru-AB</strain>
    </source>
</reference>
<dbReference type="OrthoDB" id="273319at2"/>
<dbReference type="PROSITE" id="PS50022">
    <property type="entry name" value="FA58C_3"/>
    <property type="match status" value="1"/>
</dbReference>
<evidence type="ECO:0000259" key="3">
    <source>
        <dbReference type="PROSITE" id="PS50022"/>
    </source>
</evidence>
<reference evidence="5" key="1">
    <citation type="submission" date="2015-02" db="EMBL/GenBank/DDBJ databases">
        <title>Description and complete genome sequence of the first cultured representative of the subdivision 5 of the Verrucomicrobia phylum.</title>
        <authorList>
            <person name="Spring S."/>
            <person name="Bunk B."/>
            <person name="Sproer C."/>
            <person name="Klenk H.-P."/>
        </authorList>
    </citation>
    <scope>NUCLEOTIDE SEQUENCE [LARGE SCALE GENOMIC DNA]</scope>
    <source>
        <strain evidence="5">L21-Fru-AB</strain>
    </source>
</reference>
<dbReference type="GO" id="GO:0016787">
    <property type="term" value="F:hydrolase activity"/>
    <property type="evidence" value="ECO:0007669"/>
    <property type="project" value="UniProtKB-KW"/>
</dbReference>
<keyword evidence="2" id="KW-0732">Signal</keyword>
<evidence type="ECO:0000313" key="5">
    <source>
        <dbReference type="Proteomes" id="UP000035268"/>
    </source>
</evidence>
<dbReference type="SUPFAM" id="SSF55545">
    <property type="entry name" value="beta-N-acetylhexosaminidase-like domain"/>
    <property type="match status" value="1"/>
</dbReference>
<dbReference type="STRING" id="1307763.L21SP4_01926"/>
<dbReference type="EMBL" id="CP010904">
    <property type="protein sequence ID" value="AKJ65161.1"/>
    <property type="molecule type" value="Genomic_DNA"/>
</dbReference>
<dbReference type="Gene3D" id="2.60.120.260">
    <property type="entry name" value="Galactose-binding domain-like"/>
    <property type="match status" value="1"/>
</dbReference>
<accession>A0A0G3EFD3</accession>
<sequence length="1035" mass="116557" precursor="true">MKWNTKTVMAALIAAVPMFGRAGFAAELTARADDDPVRTAAIVIPDRPSPAEEIAGAYLEQALSALYPATSFALSGTSGDADARIFVGTPDSLPDVRAWIGPEALDGEEHFVVRHGVRDRRPAGLIAGATGRAALFGVYRLTEALGCGHYLSETTFPAPRESFSFEAWDLEDHPLVHDRIVFNWHNFLSGCSGWDEEHWLSWIEQSQKMGYNTIMVHAYGNNPMFTYTFRGMEKPAGYVATTRRGRDWGNQHVNDVRRLPGGEIFDSAEFGSEAALVPEDRRIAAKQSMMQRAFADAGRREMRVCFALDIDTASVLPQEMITALDEDERFSNGDIWLPRPDTPGGYEFYLAQVRALLELYPQIDMLSLWRRPGAAEWGKLQEVGHLPSAWREEYEAHVREHSHVAEMDIKRVLPAFALSKVAAAFQRAFVKLGREDVRLSTGSWHTDWMPSALEFFPEEFTMMPIDSQSMNRYKGGSFFYRDRPRKVLESARGRVTPIVWAHHDDGEYIGRPLDPHEDLNDTLSDLEAGGFGILHWMNRPLDLYFKNHVRQVWDRSRNEALSRTCRIMARHYFGPEHAQTLGDHLLRWVEDGPIFGRVTSNHFFTEEQYIPEPEENIRECRERLQRLRSADTSGMTARQRERLEYFRTLEEVIIGFCRDQELAYSPAREAIERGEYERARALLNTADPVGTIEQYAELSQIGRPDRGEEAMVVSLGTRWLTDFIAASQAAGLGAVRIHYGPTRHEPLSMGAGRYTYHIDRSRRYWSVLGERETGLPAVTVPDVVAQPAPNGGTAPEEAFLRRGVRIDRPATLTVAPMVDFFRDLAPGAYRVCVWLSPADKTASCCLRVTSGPSDPDVVRIEPVRARFLRIECRGYGTGDWNSIHKLEADALDREDTAAVTASDSIDGYPPEAVLDDDDETRWATRGDHWIQVPLDPGKPLETVKIAWYKGESRSYRYTLKVSDDGEDWQEVSRLSGGETDVRREITLGHSTGGATRVSACEIPIRLKRPASIRLQVEPRDGAVVLHTLTCTPEGE</sequence>
<dbReference type="KEGG" id="vbl:L21SP4_01926"/>
<dbReference type="AlphaFoldDB" id="A0A0G3EFD3"/>
<feature type="domain" description="F5/8 type C" evidence="3">
    <location>
        <begin position="886"/>
        <end position="971"/>
    </location>
</feature>
<dbReference type="Pfam" id="PF00754">
    <property type="entry name" value="F5_F8_type_C"/>
    <property type="match status" value="1"/>
</dbReference>